<sequence>GRIMPHKTSVGKVVTKVARKVLPKKVRTVIKGVLHPVQALKEFKAETNAIKKARIRKQTGFSDNPFK</sequence>
<proteinExistence type="predicted"/>
<dbReference type="AlphaFoldDB" id="A0A0F9B8Y7"/>
<dbReference type="EMBL" id="LAZR01042142">
    <property type="protein sequence ID" value="KKL10237.1"/>
    <property type="molecule type" value="Genomic_DNA"/>
</dbReference>
<evidence type="ECO:0000313" key="1">
    <source>
        <dbReference type="EMBL" id="KKL10237.1"/>
    </source>
</evidence>
<reference evidence="1" key="1">
    <citation type="journal article" date="2015" name="Nature">
        <title>Complex archaea that bridge the gap between prokaryotes and eukaryotes.</title>
        <authorList>
            <person name="Spang A."/>
            <person name="Saw J.H."/>
            <person name="Jorgensen S.L."/>
            <person name="Zaremba-Niedzwiedzka K."/>
            <person name="Martijn J."/>
            <person name="Lind A.E."/>
            <person name="van Eijk R."/>
            <person name="Schleper C."/>
            <person name="Guy L."/>
            <person name="Ettema T.J."/>
        </authorList>
    </citation>
    <scope>NUCLEOTIDE SEQUENCE</scope>
</reference>
<name>A0A0F9B8Y7_9ZZZZ</name>
<protein>
    <submittedName>
        <fullName evidence="1">Uncharacterized protein</fullName>
    </submittedName>
</protein>
<gene>
    <name evidence="1" type="ORF">LCGC14_2557870</name>
</gene>
<accession>A0A0F9B8Y7</accession>
<organism evidence="1">
    <name type="scientific">marine sediment metagenome</name>
    <dbReference type="NCBI Taxonomy" id="412755"/>
    <lineage>
        <taxon>unclassified sequences</taxon>
        <taxon>metagenomes</taxon>
        <taxon>ecological metagenomes</taxon>
    </lineage>
</organism>
<feature type="non-terminal residue" evidence="1">
    <location>
        <position position="1"/>
    </location>
</feature>
<comment type="caution">
    <text evidence="1">The sequence shown here is derived from an EMBL/GenBank/DDBJ whole genome shotgun (WGS) entry which is preliminary data.</text>
</comment>